<organism evidence="2 4">
    <name type="scientific">Eisenbergiella massiliensis</name>
    <dbReference type="NCBI Taxonomy" id="1720294"/>
    <lineage>
        <taxon>Bacteria</taxon>
        <taxon>Bacillati</taxon>
        <taxon>Bacillota</taxon>
        <taxon>Clostridia</taxon>
        <taxon>Lachnospirales</taxon>
        <taxon>Lachnospiraceae</taxon>
        <taxon>Eisenbergiella</taxon>
    </lineage>
</organism>
<feature type="domain" description="Protein CotJB" evidence="1">
    <location>
        <begin position="82"/>
        <end position="161"/>
    </location>
</feature>
<dbReference type="Proteomes" id="UP000261166">
    <property type="component" value="Unassembled WGS sequence"/>
</dbReference>
<dbReference type="EMBL" id="QVLU01000011">
    <property type="protein sequence ID" value="RGE71198.1"/>
    <property type="molecule type" value="Genomic_DNA"/>
</dbReference>
<comment type="caution">
    <text evidence="2">The sequence shown here is derived from an EMBL/GenBank/DDBJ whole genome shotgun (WGS) entry which is preliminary data.</text>
</comment>
<dbReference type="EMBL" id="QVLV01000002">
    <property type="protein sequence ID" value="RGE64027.1"/>
    <property type="molecule type" value="Genomic_DNA"/>
</dbReference>
<protein>
    <submittedName>
        <fullName evidence="2">Spore coat associated protein CotJA</fullName>
    </submittedName>
</protein>
<accession>A0A3E3IAG1</accession>
<sequence length="165" mass="18774">MSFYATERSFTMDKNGNQLAIASIPCQKWKSVYEPAAALRKGTIFPELNLPFFMADDTEEIPAGQGFDNGAEEKSTQQEEREQLLSKIDEAGFVVNDLTLYLDTHEEDEEALRMFEEYSNRKVQLTKEFAQKFYPLSEAAMVLCGKEMKKFSWTDGPAPWEGACV</sequence>
<dbReference type="Pfam" id="PF11007">
    <property type="entry name" value="CotJA"/>
    <property type="match status" value="1"/>
</dbReference>
<evidence type="ECO:0000313" key="2">
    <source>
        <dbReference type="EMBL" id="RGE64027.1"/>
    </source>
</evidence>
<evidence type="ECO:0000259" key="1">
    <source>
        <dbReference type="Pfam" id="PF12652"/>
    </source>
</evidence>
<dbReference type="Pfam" id="PF12652">
    <property type="entry name" value="CotJB"/>
    <property type="match status" value="1"/>
</dbReference>
<dbReference type="Proteomes" id="UP000260812">
    <property type="component" value="Unassembled WGS sequence"/>
</dbReference>
<dbReference type="AlphaFoldDB" id="A0A3E3IAG1"/>
<name>A0A3E3IAG1_9FIRM</name>
<dbReference type="OrthoDB" id="9804099at2"/>
<evidence type="ECO:0000313" key="4">
    <source>
        <dbReference type="Proteomes" id="UP000260812"/>
    </source>
</evidence>
<keyword evidence="4" id="KW-1185">Reference proteome</keyword>
<reference evidence="2 5" key="1">
    <citation type="submission" date="2018-08" db="EMBL/GenBank/DDBJ databases">
        <title>A genome reference for cultivated species of the human gut microbiota.</title>
        <authorList>
            <person name="Zou Y."/>
            <person name="Xue W."/>
            <person name="Luo G."/>
        </authorList>
    </citation>
    <scope>NUCLEOTIDE SEQUENCE [LARGE SCALE GENOMIC DNA]</scope>
    <source>
        <strain evidence="3 5">AF26-4BH</strain>
        <strain evidence="2">TF05-5AC</strain>
    </source>
</reference>
<evidence type="ECO:0000313" key="5">
    <source>
        <dbReference type="Proteomes" id="UP000261166"/>
    </source>
</evidence>
<gene>
    <name evidence="3" type="ORF">DWY69_13445</name>
    <name evidence="2" type="ORF">DXC51_02825</name>
</gene>
<dbReference type="InterPro" id="IPR024207">
    <property type="entry name" value="CotJB_dom"/>
</dbReference>
<evidence type="ECO:0000313" key="3">
    <source>
        <dbReference type="EMBL" id="RGE71198.1"/>
    </source>
</evidence>
<proteinExistence type="predicted"/>
<dbReference type="InterPro" id="IPR020256">
    <property type="entry name" value="Spore_coat_CotJA"/>
</dbReference>